<evidence type="ECO:0000313" key="3">
    <source>
        <dbReference type="Proteomes" id="UP000199611"/>
    </source>
</evidence>
<dbReference type="EMBL" id="FOUU01000002">
    <property type="protein sequence ID" value="SFM66358.1"/>
    <property type="molecule type" value="Genomic_DNA"/>
</dbReference>
<dbReference type="Proteomes" id="UP000199611">
    <property type="component" value="Unassembled WGS sequence"/>
</dbReference>
<evidence type="ECO:0000313" key="2">
    <source>
        <dbReference type="EMBL" id="SFM66358.1"/>
    </source>
</evidence>
<dbReference type="OrthoDB" id="9792284at2"/>
<dbReference type="CDD" id="cd03133">
    <property type="entry name" value="GATase1_ES1"/>
    <property type="match status" value="1"/>
</dbReference>
<dbReference type="STRING" id="39841.SAMN05660836_01091"/>
<gene>
    <name evidence="2" type="ORF">SAMN05660836_01091</name>
</gene>
<accession>A0A1I4SPB5</accession>
<dbReference type="NCBIfam" id="NF008747">
    <property type="entry name" value="PRK11780.1"/>
    <property type="match status" value="1"/>
</dbReference>
<dbReference type="PANTHER" id="PTHR10224:SF12">
    <property type="entry name" value="GLYOXALASE ELBB"/>
    <property type="match status" value="1"/>
</dbReference>
<dbReference type="SUPFAM" id="SSF52317">
    <property type="entry name" value="Class I glutamine amidotransferase-like"/>
    <property type="match status" value="1"/>
</dbReference>
<dbReference type="AlphaFoldDB" id="A0A1I4SPB5"/>
<organism evidence="2 3">
    <name type="scientific">Thermodesulforhabdus norvegica</name>
    <dbReference type="NCBI Taxonomy" id="39841"/>
    <lineage>
        <taxon>Bacteria</taxon>
        <taxon>Pseudomonadati</taxon>
        <taxon>Thermodesulfobacteriota</taxon>
        <taxon>Syntrophobacteria</taxon>
        <taxon>Syntrophobacterales</taxon>
        <taxon>Thermodesulforhabdaceae</taxon>
        <taxon>Thermodesulforhabdus</taxon>
    </lineage>
</organism>
<dbReference type="RefSeq" id="WP_093394060.1">
    <property type="nucleotide sequence ID" value="NZ_FOUU01000002.1"/>
</dbReference>
<name>A0A1I4SPB5_9BACT</name>
<dbReference type="InterPro" id="IPR002818">
    <property type="entry name" value="DJ-1/PfpI"/>
</dbReference>
<dbReference type="InterPro" id="IPR029062">
    <property type="entry name" value="Class_I_gatase-like"/>
</dbReference>
<proteinExistence type="predicted"/>
<evidence type="ECO:0000259" key="1">
    <source>
        <dbReference type="Pfam" id="PF01965"/>
    </source>
</evidence>
<dbReference type="Pfam" id="PF01965">
    <property type="entry name" value="DJ-1_PfpI"/>
    <property type="match status" value="1"/>
</dbReference>
<dbReference type="PANTHER" id="PTHR10224">
    <property type="entry name" value="ES1 PROTEIN HOMOLOG, MITOCHONDRIAL"/>
    <property type="match status" value="1"/>
</dbReference>
<dbReference type="InterPro" id="IPR026041">
    <property type="entry name" value="ElbB"/>
</dbReference>
<feature type="domain" description="DJ-1/PfpI" evidence="1">
    <location>
        <begin position="14"/>
        <end position="143"/>
    </location>
</feature>
<dbReference type="PIRSF" id="PIRSF006320">
    <property type="entry name" value="Elb2"/>
    <property type="match status" value="1"/>
</dbReference>
<protein>
    <submittedName>
        <fullName evidence="2">Enhancing lycopene biosynthesis protein 2</fullName>
    </submittedName>
</protein>
<dbReference type="Gene3D" id="3.40.50.880">
    <property type="match status" value="1"/>
</dbReference>
<keyword evidence="3" id="KW-1185">Reference proteome</keyword>
<sequence>MPRIGVLLSGCGVYDGTEIHEAVLTLLALDRAGAEIVCMAPDMEQYHVINHLTQEVMNETRNVLVESARIARGNIKNLGEVSADEIDGLIIPGGFGAAKNLSDFAFRGPDATVHPEVKRLIRELVEAGKPIGAICIAPAVVTAALSDIRPEVTIGFDEATASAIEKMGGVHHNCPVHDFHVDEKHKIVTTPAYMLGPSIKDVAMGIEKLVNKVIELCQS</sequence>
<reference evidence="2 3" key="1">
    <citation type="submission" date="2016-10" db="EMBL/GenBank/DDBJ databases">
        <authorList>
            <person name="de Groot N.N."/>
        </authorList>
    </citation>
    <scope>NUCLEOTIDE SEQUENCE [LARGE SCALE GENOMIC DNA]</scope>
    <source>
        <strain evidence="2 3">DSM 9990</strain>
    </source>
</reference>